<reference evidence="6 7" key="1">
    <citation type="submission" date="2005-09" db="EMBL/GenBank/DDBJ databases">
        <authorList>
            <person name="Woods D.E."/>
            <person name="Nierman W.C."/>
        </authorList>
    </citation>
    <scope>NUCLEOTIDE SEQUENCE [LARGE SCALE GENOMIC DNA]</scope>
    <source>
        <strain evidence="6 7">1710b</strain>
    </source>
</reference>
<dbReference type="NCBIfam" id="TIGR00205">
    <property type="entry name" value="fliE"/>
    <property type="match status" value="1"/>
</dbReference>
<keyword evidence="3 4" id="KW-0975">Bacterial flagellum</keyword>
<evidence type="ECO:0000256" key="1">
    <source>
        <dbReference type="ARBA" id="ARBA00004117"/>
    </source>
</evidence>
<dbReference type="EMBL" id="CP000124">
    <property type="protein sequence ID" value="ABA48447.1"/>
    <property type="molecule type" value="Genomic_DNA"/>
</dbReference>
<keyword evidence="6" id="KW-0282">Flagellum</keyword>
<comment type="subcellular location">
    <subcellularLocation>
        <location evidence="1 4">Bacterial flagellum basal body</location>
    </subcellularLocation>
</comment>
<evidence type="ECO:0000256" key="2">
    <source>
        <dbReference type="ARBA" id="ARBA00009272"/>
    </source>
</evidence>
<evidence type="ECO:0000313" key="6">
    <source>
        <dbReference type="EMBL" id="ABA48447.1"/>
    </source>
</evidence>
<dbReference type="GO" id="GO:0003774">
    <property type="term" value="F:cytoskeletal motor activity"/>
    <property type="evidence" value="ECO:0007669"/>
    <property type="project" value="InterPro"/>
</dbReference>
<dbReference type="InterPro" id="IPR001624">
    <property type="entry name" value="FliE"/>
</dbReference>
<dbReference type="PRINTS" id="PR01006">
    <property type="entry name" value="FLGHOOKFLIE"/>
</dbReference>
<dbReference type="GO" id="GO:0009425">
    <property type="term" value="C:bacterial-type flagellum basal body"/>
    <property type="evidence" value="ECO:0007669"/>
    <property type="project" value="UniProtKB-SubCell"/>
</dbReference>
<keyword evidence="6" id="KW-0969">Cilium</keyword>
<dbReference type="GO" id="GO:0005198">
    <property type="term" value="F:structural molecule activity"/>
    <property type="evidence" value="ECO:0007669"/>
    <property type="project" value="UniProtKB-UniRule"/>
</dbReference>
<gene>
    <name evidence="4 6" type="primary">fliE</name>
    <name evidence="6" type="ordered locus">BURPS1710b_0418</name>
</gene>
<keyword evidence="6" id="KW-0966">Cell projection</keyword>
<dbReference type="PANTHER" id="PTHR34653:SF1">
    <property type="entry name" value="FLAGELLAR HOOK-BASAL BODY COMPLEX PROTEIN FLIE"/>
    <property type="match status" value="1"/>
</dbReference>
<sequence length="175" mass="17988">MRLSAARSSPIGRIERGFGRTSAAAAAARLLCFFAIRLLQRSRDAGVPPAGPARPGFFCGDHMVAPVNGIASALQQMQAMAAQAAGGASPATSLAGSGAASAGSFASAMKASLDKISGDQQKALGEAHAFEIGAQNVSLNDVMVDMQKANIGFQFGLQVRNKLVSAYNEIMQMSV</sequence>
<dbReference type="EnsemblBacteria" id="ABA48447">
    <property type="protein sequence ID" value="ABA48447"/>
    <property type="gene ID" value="BURPS1710b_0418"/>
</dbReference>
<dbReference type="HAMAP" id="MF_00724">
    <property type="entry name" value="FliE"/>
    <property type="match status" value="1"/>
</dbReference>
<proteinExistence type="inferred from homology"/>
<dbReference type="PANTHER" id="PTHR34653">
    <property type="match status" value="1"/>
</dbReference>
<name>Q3JX71_BURP1</name>
<evidence type="ECO:0000256" key="3">
    <source>
        <dbReference type="ARBA" id="ARBA00023143"/>
    </source>
</evidence>
<evidence type="ECO:0000256" key="4">
    <source>
        <dbReference type="HAMAP-Rule" id="MF_00724"/>
    </source>
</evidence>
<dbReference type="HOGENOM" id="CLU_1812476_0_0_4"/>
<dbReference type="Proteomes" id="UP000002700">
    <property type="component" value="Chromosome I"/>
</dbReference>
<dbReference type="KEGG" id="bpm:BURPS1710b_0418"/>
<organism evidence="6 7">
    <name type="scientific">Burkholderia pseudomallei (strain 1710b)</name>
    <dbReference type="NCBI Taxonomy" id="320372"/>
    <lineage>
        <taxon>Bacteria</taxon>
        <taxon>Pseudomonadati</taxon>
        <taxon>Pseudomonadota</taxon>
        <taxon>Betaproteobacteria</taxon>
        <taxon>Burkholderiales</taxon>
        <taxon>Burkholderiaceae</taxon>
        <taxon>Burkholderia</taxon>
        <taxon>pseudomallei group</taxon>
    </lineage>
</organism>
<dbReference type="AlphaFoldDB" id="Q3JX71"/>
<accession>Q3JX71</accession>
<comment type="similarity">
    <text evidence="2 4">Belongs to the FliE family.</text>
</comment>
<dbReference type="GO" id="GO:0071973">
    <property type="term" value="P:bacterial-type flagellum-dependent cell motility"/>
    <property type="evidence" value="ECO:0007669"/>
    <property type="project" value="InterPro"/>
</dbReference>
<evidence type="ECO:0000313" key="7">
    <source>
        <dbReference type="Proteomes" id="UP000002700"/>
    </source>
</evidence>
<protein>
    <recommendedName>
        <fullName evidence="4 5">Flagellar hook-basal body complex protein FliE</fullName>
    </recommendedName>
</protein>
<dbReference type="Pfam" id="PF02049">
    <property type="entry name" value="FliE"/>
    <property type="match status" value="1"/>
</dbReference>
<evidence type="ECO:0000256" key="5">
    <source>
        <dbReference type="NCBIfam" id="TIGR00205"/>
    </source>
</evidence>